<accession>A0ABW2BMD4</accession>
<protein>
    <recommendedName>
        <fullName evidence="3">Phage tail protein</fullName>
    </recommendedName>
</protein>
<reference evidence="2" key="1">
    <citation type="journal article" date="2019" name="Int. J. Syst. Evol. Microbiol.">
        <title>The Global Catalogue of Microorganisms (GCM) 10K type strain sequencing project: providing services to taxonomists for standard genome sequencing and annotation.</title>
        <authorList>
            <consortium name="The Broad Institute Genomics Platform"/>
            <consortium name="The Broad Institute Genome Sequencing Center for Infectious Disease"/>
            <person name="Wu L."/>
            <person name="Ma J."/>
        </authorList>
    </citation>
    <scope>NUCLEOTIDE SEQUENCE [LARGE SCALE GENOMIC DNA]</scope>
    <source>
        <strain evidence="2">CCUG 48316</strain>
    </source>
</reference>
<evidence type="ECO:0008006" key="3">
    <source>
        <dbReference type="Google" id="ProtNLM"/>
    </source>
</evidence>
<keyword evidence="2" id="KW-1185">Reference proteome</keyword>
<dbReference type="EMBL" id="JBHSWN010000001">
    <property type="protein sequence ID" value="MFC6791603.1"/>
    <property type="molecule type" value="Genomic_DNA"/>
</dbReference>
<name>A0ABW2BMD4_9HYPH</name>
<organism evidence="1 2">
    <name type="scientific">Methylobacterium komagatae</name>
    <dbReference type="NCBI Taxonomy" id="374425"/>
    <lineage>
        <taxon>Bacteria</taxon>
        <taxon>Pseudomonadati</taxon>
        <taxon>Pseudomonadota</taxon>
        <taxon>Alphaproteobacteria</taxon>
        <taxon>Hyphomicrobiales</taxon>
        <taxon>Methylobacteriaceae</taxon>
        <taxon>Methylobacterium</taxon>
    </lineage>
</organism>
<dbReference type="RefSeq" id="WP_378975759.1">
    <property type="nucleotide sequence ID" value="NZ_JBHSWN010000001.1"/>
</dbReference>
<gene>
    <name evidence="1" type="ORF">ACFQE0_19520</name>
</gene>
<proteinExistence type="predicted"/>
<comment type="caution">
    <text evidence="1">The sequence shown here is derived from an EMBL/GenBank/DDBJ whole genome shotgun (WGS) entry which is preliminary data.</text>
</comment>
<dbReference type="InterPro" id="IPR024079">
    <property type="entry name" value="MetalloPept_cat_dom_sf"/>
</dbReference>
<dbReference type="Proteomes" id="UP001596292">
    <property type="component" value="Unassembled WGS sequence"/>
</dbReference>
<dbReference type="SUPFAM" id="SSF55486">
    <property type="entry name" value="Metalloproteases ('zincins'), catalytic domain"/>
    <property type="match status" value="1"/>
</dbReference>
<dbReference type="Gene3D" id="3.40.390.10">
    <property type="entry name" value="Collagenase (Catalytic Domain)"/>
    <property type="match status" value="1"/>
</dbReference>
<sequence>MADYALLGWKYGASTTAGTAGGKLTWSLDSTVPAFFAPVLNAAFNDWSNYANIQFAQTSTTASATIVFSLSAMDGLGKILGEGGSSYYIGKGA</sequence>
<evidence type="ECO:0000313" key="2">
    <source>
        <dbReference type="Proteomes" id="UP001596292"/>
    </source>
</evidence>
<evidence type="ECO:0000313" key="1">
    <source>
        <dbReference type="EMBL" id="MFC6791603.1"/>
    </source>
</evidence>